<accession>A0A6P0CJN0</accession>
<organism evidence="2 3">
    <name type="scientific">Sulfitobacter sediminilitoris</name>
    <dbReference type="NCBI Taxonomy" id="2698830"/>
    <lineage>
        <taxon>Bacteria</taxon>
        <taxon>Pseudomonadati</taxon>
        <taxon>Pseudomonadota</taxon>
        <taxon>Alphaproteobacteria</taxon>
        <taxon>Rhodobacterales</taxon>
        <taxon>Roseobacteraceae</taxon>
        <taxon>Sulfitobacter</taxon>
    </lineage>
</organism>
<evidence type="ECO:0000313" key="2">
    <source>
        <dbReference type="EMBL" id="NEK24654.1"/>
    </source>
</evidence>
<comment type="caution">
    <text evidence="2">The sequence shown here is derived from an EMBL/GenBank/DDBJ whole genome shotgun (WGS) entry which is preliminary data.</text>
</comment>
<dbReference type="RefSeq" id="WP_164355579.1">
    <property type="nucleotide sequence ID" value="NZ_JAABNT010000019.1"/>
</dbReference>
<keyword evidence="3" id="KW-1185">Reference proteome</keyword>
<evidence type="ECO:0000256" key="1">
    <source>
        <dbReference type="SAM" id="SignalP"/>
    </source>
</evidence>
<dbReference type="AlphaFoldDB" id="A0A6P0CJN0"/>
<proteinExistence type="predicted"/>
<protein>
    <submittedName>
        <fullName evidence="2">Uncharacterized protein</fullName>
    </submittedName>
</protein>
<dbReference type="Proteomes" id="UP000468591">
    <property type="component" value="Unassembled WGS sequence"/>
</dbReference>
<reference evidence="2 3" key="1">
    <citation type="submission" date="2020-01" db="EMBL/GenBank/DDBJ databases">
        <title>Sulfitobacter sediminilitoris sp. nov., isolated from a tidal flat.</title>
        <authorList>
            <person name="Park S."/>
            <person name="Yoon J.-H."/>
        </authorList>
    </citation>
    <scope>NUCLEOTIDE SEQUENCE [LARGE SCALE GENOMIC DNA]</scope>
    <source>
        <strain evidence="2 3">JBTF-M27</strain>
    </source>
</reference>
<dbReference type="EMBL" id="JAABNT010000019">
    <property type="protein sequence ID" value="NEK24654.1"/>
    <property type="molecule type" value="Genomic_DNA"/>
</dbReference>
<gene>
    <name evidence="2" type="ORF">GV827_19940</name>
</gene>
<feature type="signal peptide" evidence="1">
    <location>
        <begin position="1"/>
        <end position="19"/>
    </location>
</feature>
<sequence length="130" mass="13709">MRRVVFLAAFLLIATSAAAQTFRAENGVFVLPFSAGFEVQSDGGHGARGMWCAAADYSRRVLGAASVDRIYVAEGRPPGLGQRAPVRFTMDASGLTPRTVIIVGASLSRAGSNLSVGLAYRFCADARLIN</sequence>
<keyword evidence="1" id="KW-0732">Signal</keyword>
<feature type="chain" id="PRO_5026714269" evidence="1">
    <location>
        <begin position="20"/>
        <end position="130"/>
    </location>
</feature>
<evidence type="ECO:0000313" key="3">
    <source>
        <dbReference type="Proteomes" id="UP000468591"/>
    </source>
</evidence>
<name>A0A6P0CJN0_9RHOB</name>